<keyword evidence="2" id="KW-0479">Metal-binding</keyword>
<evidence type="ECO:0000313" key="6">
    <source>
        <dbReference type="Ensembl" id="ENSFHEP00000020172.1"/>
    </source>
</evidence>
<protein>
    <submittedName>
        <fullName evidence="6">S100 calcium binding protein P</fullName>
    </submittedName>
</protein>
<sequence>MSNLETAMATLIQTFDKYAGADGKRATLSKAEVKTLMEKELPGLLKAAKNPEAVDKLLKSLDSNGDAEVDFQEFVFLVATLACTAHNRPAK</sequence>
<dbReference type="PANTHER" id="PTHR11639:SF134">
    <property type="entry name" value="PROTEIN S100-A1-RELATED"/>
    <property type="match status" value="1"/>
</dbReference>
<organism evidence="6 7">
    <name type="scientific">Fundulus heteroclitus</name>
    <name type="common">Killifish</name>
    <name type="synonym">Mummichog</name>
    <dbReference type="NCBI Taxonomy" id="8078"/>
    <lineage>
        <taxon>Eukaryota</taxon>
        <taxon>Metazoa</taxon>
        <taxon>Chordata</taxon>
        <taxon>Craniata</taxon>
        <taxon>Vertebrata</taxon>
        <taxon>Euteleostomi</taxon>
        <taxon>Actinopterygii</taxon>
        <taxon>Neopterygii</taxon>
        <taxon>Teleostei</taxon>
        <taxon>Neoteleostei</taxon>
        <taxon>Acanthomorphata</taxon>
        <taxon>Ovalentaria</taxon>
        <taxon>Atherinomorphae</taxon>
        <taxon>Cyprinodontiformes</taxon>
        <taxon>Fundulidae</taxon>
        <taxon>Fundulus</taxon>
    </lineage>
</organism>
<dbReference type="Pfam" id="PF01023">
    <property type="entry name" value="S_100"/>
    <property type="match status" value="1"/>
</dbReference>
<evidence type="ECO:0000259" key="5">
    <source>
        <dbReference type="PROSITE" id="PS50222"/>
    </source>
</evidence>
<dbReference type="InterPro" id="IPR002048">
    <property type="entry name" value="EF_hand_dom"/>
</dbReference>
<dbReference type="Ensembl" id="ENSFHET00000029609.1">
    <property type="protein sequence ID" value="ENSFHEP00000020172.1"/>
    <property type="gene ID" value="ENSFHEG00000022104.1"/>
</dbReference>
<dbReference type="GO" id="GO:0005509">
    <property type="term" value="F:calcium ion binding"/>
    <property type="evidence" value="ECO:0007669"/>
    <property type="project" value="InterPro"/>
</dbReference>
<feature type="domain" description="EF-hand" evidence="5">
    <location>
        <begin position="49"/>
        <end position="84"/>
    </location>
</feature>
<dbReference type="InterPro" id="IPR013787">
    <property type="entry name" value="S100_Ca-bd_sub"/>
</dbReference>
<keyword evidence="3" id="KW-0677">Repeat</keyword>
<dbReference type="SMART" id="SM00054">
    <property type="entry name" value="EFh"/>
    <property type="match status" value="1"/>
</dbReference>
<dbReference type="GO" id="GO:0043542">
    <property type="term" value="P:endothelial cell migration"/>
    <property type="evidence" value="ECO:0007669"/>
    <property type="project" value="TreeGrafter"/>
</dbReference>
<name>A0A3Q2Q2S5_FUNHE</name>
<dbReference type="PROSITE" id="PS00303">
    <property type="entry name" value="S100_CABP"/>
    <property type="match status" value="1"/>
</dbReference>
<dbReference type="InterPro" id="IPR001751">
    <property type="entry name" value="S100/CaBP7/8-like_CS"/>
</dbReference>
<evidence type="ECO:0000313" key="7">
    <source>
        <dbReference type="Proteomes" id="UP000265000"/>
    </source>
</evidence>
<dbReference type="SMART" id="SM01394">
    <property type="entry name" value="S_100"/>
    <property type="match status" value="1"/>
</dbReference>
<reference evidence="6" key="1">
    <citation type="submission" date="2025-08" db="UniProtKB">
        <authorList>
            <consortium name="Ensembl"/>
        </authorList>
    </citation>
    <scope>IDENTIFICATION</scope>
</reference>
<dbReference type="Gene3D" id="1.10.238.10">
    <property type="entry name" value="EF-hand"/>
    <property type="match status" value="1"/>
</dbReference>
<dbReference type="STRING" id="8078.ENSFHEP00000020172"/>
<reference evidence="6" key="2">
    <citation type="submission" date="2025-09" db="UniProtKB">
        <authorList>
            <consortium name="Ensembl"/>
        </authorList>
    </citation>
    <scope>IDENTIFICATION</scope>
</reference>
<keyword evidence="4" id="KW-0106">Calcium</keyword>
<dbReference type="SUPFAM" id="SSF47473">
    <property type="entry name" value="EF-hand"/>
    <property type="match status" value="1"/>
</dbReference>
<dbReference type="GeneTree" id="ENSGT00940000162871"/>
<evidence type="ECO:0000256" key="2">
    <source>
        <dbReference type="ARBA" id="ARBA00022723"/>
    </source>
</evidence>
<comment type="similarity">
    <text evidence="1">Belongs to the S-100 family.</text>
</comment>
<evidence type="ECO:0000256" key="3">
    <source>
        <dbReference type="ARBA" id="ARBA00022737"/>
    </source>
</evidence>
<dbReference type="GO" id="GO:0005737">
    <property type="term" value="C:cytoplasm"/>
    <property type="evidence" value="ECO:0007669"/>
    <property type="project" value="TreeGrafter"/>
</dbReference>
<dbReference type="InterPro" id="IPR034325">
    <property type="entry name" value="S-100_dom"/>
</dbReference>
<keyword evidence="7" id="KW-1185">Reference proteome</keyword>
<dbReference type="AlphaFoldDB" id="A0A3Q2Q2S5"/>
<dbReference type="InterPro" id="IPR011992">
    <property type="entry name" value="EF-hand-dom_pair"/>
</dbReference>
<accession>A0A3Q2Q2S5</accession>
<dbReference type="Proteomes" id="UP000265000">
    <property type="component" value="Unplaced"/>
</dbReference>
<proteinExistence type="inferred from homology"/>
<evidence type="ECO:0000256" key="4">
    <source>
        <dbReference type="ARBA" id="ARBA00022837"/>
    </source>
</evidence>
<dbReference type="PROSITE" id="PS50222">
    <property type="entry name" value="EF_HAND_2"/>
    <property type="match status" value="1"/>
</dbReference>
<dbReference type="GO" id="GO:0046914">
    <property type="term" value="F:transition metal ion binding"/>
    <property type="evidence" value="ECO:0007669"/>
    <property type="project" value="InterPro"/>
</dbReference>
<dbReference type="GO" id="GO:0048306">
    <property type="term" value="F:calcium-dependent protein binding"/>
    <property type="evidence" value="ECO:0007669"/>
    <property type="project" value="TreeGrafter"/>
</dbReference>
<dbReference type="CDD" id="cd00213">
    <property type="entry name" value="S-100"/>
    <property type="match status" value="1"/>
</dbReference>
<evidence type="ECO:0000256" key="1">
    <source>
        <dbReference type="ARBA" id="ARBA00007323"/>
    </source>
</evidence>
<dbReference type="GO" id="GO:0070062">
    <property type="term" value="C:extracellular exosome"/>
    <property type="evidence" value="ECO:0007669"/>
    <property type="project" value="TreeGrafter"/>
</dbReference>
<dbReference type="PANTHER" id="PTHR11639">
    <property type="entry name" value="S100 CALCIUM-BINDING PROTEIN"/>
    <property type="match status" value="1"/>
</dbReference>